<dbReference type="Proteomes" id="UP001412067">
    <property type="component" value="Unassembled WGS sequence"/>
</dbReference>
<feature type="region of interest" description="Disordered" evidence="1">
    <location>
        <begin position="1"/>
        <end position="20"/>
    </location>
</feature>
<comment type="caution">
    <text evidence="2">The sequence shown here is derived from an EMBL/GenBank/DDBJ whole genome shotgun (WGS) entry which is preliminary data.</text>
</comment>
<dbReference type="EMBL" id="JBBWWR010000012">
    <property type="protein sequence ID" value="KAK8958704.1"/>
    <property type="molecule type" value="Genomic_DNA"/>
</dbReference>
<sequence length="56" mass="6360">MAAKNWAKCDPRGANPHKTSSENNAVLKALSFQHLVYNGYPVEAFDVLKHMEYPRN</sequence>
<accession>A0ABR2M4U0</accession>
<gene>
    <name evidence="2" type="primary">DL</name>
    <name evidence="2" type="ORF">KSP40_PGU021267</name>
</gene>
<evidence type="ECO:0000313" key="3">
    <source>
        <dbReference type="Proteomes" id="UP001412067"/>
    </source>
</evidence>
<organism evidence="2 3">
    <name type="scientific">Platanthera guangdongensis</name>
    <dbReference type="NCBI Taxonomy" id="2320717"/>
    <lineage>
        <taxon>Eukaryota</taxon>
        <taxon>Viridiplantae</taxon>
        <taxon>Streptophyta</taxon>
        <taxon>Embryophyta</taxon>
        <taxon>Tracheophyta</taxon>
        <taxon>Spermatophyta</taxon>
        <taxon>Magnoliopsida</taxon>
        <taxon>Liliopsida</taxon>
        <taxon>Asparagales</taxon>
        <taxon>Orchidaceae</taxon>
        <taxon>Orchidoideae</taxon>
        <taxon>Orchideae</taxon>
        <taxon>Orchidinae</taxon>
        <taxon>Platanthera</taxon>
    </lineage>
</organism>
<name>A0ABR2M4U0_9ASPA</name>
<protein>
    <submittedName>
        <fullName evidence="2">Protein DROOPING LEAF</fullName>
    </submittedName>
</protein>
<reference evidence="2 3" key="1">
    <citation type="journal article" date="2022" name="Nat. Plants">
        <title>Genomes of leafy and leafless Platanthera orchids illuminate the evolution of mycoheterotrophy.</title>
        <authorList>
            <person name="Li M.H."/>
            <person name="Liu K.W."/>
            <person name="Li Z."/>
            <person name="Lu H.C."/>
            <person name="Ye Q.L."/>
            <person name="Zhang D."/>
            <person name="Wang J.Y."/>
            <person name="Li Y.F."/>
            <person name="Zhong Z.M."/>
            <person name="Liu X."/>
            <person name="Yu X."/>
            <person name="Liu D.K."/>
            <person name="Tu X.D."/>
            <person name="Liu B."/>
            <person name="Hao Y."/>
            <person name="Liao X.Y."/>
            <person name="Jiang Y.T."/>
            <person name="Sun W.H."/>
            <person name="Chen J."/>
            <person name="Chen Y.Q."/>
            <person name="Ai Y."/>
            <person name="Zhai J.W."/>
            <person name="Wu S.S."/>
            <person name="Zhou Z."/>
            <person name="Hsiao Y.Y."/>
            <person name="Wu W.L."/>
            <person name="Chen Y.Y."/>
            <person name="Lin Y.F."/>
            <person name="Hsu J.L."/>
            <person name="Li C.Y."/>
            <person name="Wang Z.W."/>
            <person name="Zhao X."/>
            <person name="Zhong W.Y."/>
            <person name="Ma X.K."/>
            <person name="Ma L."/>
            <person name="Huang J."/>
            <person name="Chen G.Z."/>
            <person name="Huang M.Z."/>
            <person name="Huang L."/>
            <person name="Peng D.H."/>
            <person name="Luo Y.B."/>
            <person name="Zou S.Q."/>
            <person name="Chen S.P."/>
            <person name="Lan S."/>
            <person name="Tsai W.C."/>
            <person name="Van de Peer Y."/>
            <person name="Liu Z.J."/>
        </authorList>
    </citation>
    <scope>NUCLEOTIDE SEQUENCE [LARGE SCALE GENOMIC DNA]</scope>
    <source>
        <strain evidence="2">Lor288</strain>
    </source>
</reference>
<evidence type="ECO:0000313" key="2">
    <source>
        <dbReference type="EMBL" id="KAK8958704.1"/>
    </source>
</evidence>
<evidence type="ECO:0000256" key="1">
    <source>
        <dbReference type="SAM" id="MobiDB-lite"/>
    </source>
</evidence>
<keyword evidence="3" id="KW-1185">Reference proteome</keyword>
<proteinExistence type="predicted"/>